<dbReference type="EMBL" id="CP113797">
    <property type="protein sequence ID" value="WAL60042.1"/>
    <property type="molecule type" value="Genomic_DNA"/>
</dbReference>
<evidence type="ECO:0000313" key="1">
    <source>
        <dbReference type="EMBL" id="WAL60042.1"/>
    </source>
</evidence>
<evidence type="ECO:0000313" key="2">
    <source>
        <dbReference type="Proteomes" id="UP001163152"/>
    </source>
</evidence>
<keyword evidence="2" id="KW-1185">Reference proteome</keyword>
<dbReference type="AlphaFoldDB" id="A0A9E8ZDW6"/>
<organism evidence="1 2">
    <name type="scientific">Thermocoleostomius sinensis A174</name>
    <dbReference type="NCBI Taxonomy" id="2016057"/>
    <lineage>
        <taxon>Bacteria</taxon>
        <taxon>Bacillati</taxon>
        <taxon>Cyanobacteriota</taxon>
        <taxon>Cyanophyceae</taxon>
        <taxon>Oculatellales</taxon>
        <taxon>Oculatellaceae</taxon>
        <taxon>Thermocoleostomius</taxon>
    </lineage>
</organism>
<accession>A0A9E8ZDW6</accession>
<gene>
    <name evidence="1" type="ORF">OXH18_23190</name>
</gene>
<dbReference type="RefSeq" id="WP_268609875.1">
    <property type="nucleotide sequence ID" value="NZ_CP113797.1"/>
</dbReference>
<protein>
    <submittedName>
        <fullName evidence="1">Uncharacterized protein</fullName>
    </submittedName>
</protein>
<proteinExistence type="predicted"/>
<name>A0A9E8ZDW6_9CYAN</name>
<sequence length="49" mass="5372">MEMSIYERIFTSVLMLVMVAAVIALIHALDTAEPASRAGKPVAIERSRL</sequence>
<dbReference type="Proteomes" id="UP001163152">
    <property type="component" value="Chromosome"/>
</dbReference>
<reference evidence="1" key="1">
    <citation type="submission" date="2022-12" db="EMBL/GenBank/DDBJ databases">
        <title>Polyphasic identification of a Novel Hot-Spring Cyanobacterium Ocullathermofonsia sinensis gen nov. sp. nov. and Genomic Insights on its Adaptations to the Thermal Habitat.</title>
        <authorList>
            <person name="Daroch M."/>
            <person name="Tang J."/>
            <person name="Jiang Y."/>
        </authorList>
    </citation>
    <scope>NUCLEOTIDE SEQUENCE</scope>
    <source>
        <strain evidence="1">PKUAC-SCTA174</strain>
    </source>
</reference>
<dbReference type="KEGG" id="tsin:OXH18_23190"/>